<dbReference type="AlphaFoldDB" id="A0A3M6QK19"/>
<sequence length="64" mass="6559">MAQANGVPFLAFRAVSYLAGGRSNATDTDMTADTAPAALSPREQASQAAHGDNRGLTPASAWQP</sequence>
<evidence type="ECO:0000256" key="1">
    <source>
        <dbReference type="SAM" id="MobiDB-lite"/>
    </source>
</evidence>
<proteinExistence type="predicted"/>
<dbReference type="Proteomes" id="UP000278006">
    <property type="component" value="Unassembled WGS sequence"/>
</dbReference>
<name>A0A3M6QK19_9BURK</name>
<gene>
    <name evidence="2" type="ORF">D8I35_16330</name>
</gene>
<feature type="compositionally biased region" description="Low complexity" evidence="1">
    <location>
        <begin position="25"/>
        <end position="38"/>
    </location>
</feature>
<protein>
    <submittedName>
        <fullName evidence="2">Uncharacterized protein</fullName>
    </submittedName>
</protein>
<keyword evidence="3" id="KW-1185">Reference proteome</keyword>
<organism evidence="2 3">
    <name type="scientific">Corticibacter populi</name>
    <dbReference type="NCBI Taxonomy" id="1550736"/>
    <lineage>
        <taxon>Bacteria</taxon>
        <taxon>Pseudomonadati</taxon>
        <taxon>Pseudomonadota</taxon>
        <taxon>Betaproteobacteria</taxon>
        <taxon>Burkholderiales</taxon>
        <taxon>Comamonadaceae</taxon>
        <taxon>Corticibacter</taxon>
    </lineage>
</organism>
<feature type="region of interest" description="Disordered" evidence="1">
    <location>
        <begin position="22"/>
        <end position="64"/>
    </location>
</feature>
<reference evidence="2 3" key="1">
    <citation type="submission" date="2018-10" db="EMBL/GenBank/DDBJ databases">
        <title>Draft genome of Cortibacter populi DSM10536.</title>
        <authorList>
            <person name="Bernier A.-M."/>
            <person name="Bernard K."/>
        </authorList>
    </citation>
    <scope>NUCLEOTIDE SEQUENCE [LARGE SCALE GENOMIC DNA]</scope>
    <source>
        <strain evidence="2 3">DSM 105136</strain>
    </source>
</reference>
<evidence type="ECO:0000313" key="2">
    <source>
        <dbReference type="EMBL" id="RMX03450.1"/>
    </source>
</evidence>
<accession>A0A3M6QK19</accession>
<evidence type="ECO:0000313" key="3">
    <source>
        <dbReference type="Proteomes" id="UP000278006"/>
    </source>
</evidence>
<dbReference type="EMBL" id="RDQO01000006">
    <property type="protein sequence ID" value="RMX03450.1"/>
    <property type="molecule type" value="Genomic_DNA"/>
</dbReference>
<comment type="caution">
    <text evidence="2">The sequence shown here is derived from an EMBL/GenBank/DDBJ whole genome shotgun (WGS) entry which is preliminary data.</text>
</comment>